<reference evidence="2 3" key="1">
    <citation type="submission" date="2019-07" db="EMBL/GenBank/DDBJ databases">
        <authorList>
            <person name="Zhu P."/>
        </authorList>
    </citation>
    <scope>NUCLEOTIDE SEQUENCE [LARGE SCALE GENOMIC DNA]</scope>
    <source>
        <strain evidence="2 3">SSL-25</strain>
    </source>
</reference>
<dbReference type="RefSeq" id="WP_146481126.1">
    <property type="nucleotide sequence ID" value="NZ_CP042266.1"/>
</dbReference>
<proteinExistence type="predicted"/>
<dbReference type="Gene3D" id="3.40.630.30">
    <property type="match status" value="1"/>
</dbReference>
<dbReference type="Pfam" id="PF13302">
    <property type="entry name" value="Acetyltransf_3"/>
    <property type="match status" value="1"/>
</dbReference>
<dbReference type="CDD" id="cd04301">
    <property type="entry name" value="NAT_SF"/>
    <property type="match status" value="1"/>
</dbReference>
<dbReference type="GO" id="GO:0005737">
    <property type="term" value="C:cytoplasm"/>
    <property type="evidence" value="ECO:0007669"/>
    <property type="project" value="TreeGrafter"/>
</dbReference>
<gene>
    <name evidence="2" type="ORF">FQU76_16285</name>
</gene>
<dbReference type="AlphaFoldDB" id="A0A5B8JJ04"/>
<dbReference type="InterPro" id="IPR016181">
    <property type="entry name" value="Acyl_CoA_acyltransferase"/>
</dbReference>
<feature type="domain" description="N-acetyltransferase" evidence="1">
    <location>
        <begin position="9"/>
        <end position="168"/>
    </location>
</feature>
<evidence type="ECO:0000313" key="2">
    <source>
        <dbReference type="EMBL" id="QDY77800.1"/>
    </source>
</evidence>
<sequence>MEDLVTERLVLHPLTFEEAEQLAEGIPFPGAAWAPGYPMTDDRNAARRFLDTRTRAAAGRPHPGAFEIRLRSDGRAIGGVDFHGPADHTGSVTVGYGLIPSARGRGYASEALRAVLGHARALGITRVKGDADHNNTPSHHVMAAAGMHLTGEDHRVRYYETVWHRPGPGTPR</sequence>
<dbReference type="Proteomes" id="UP000320580">
    <property type="component" value="Chromosome"/>
</dbReference>
<name>A0A5B8JJ04_9ACTN</name>
<dbReference type="GO" id="GO:1990189">
    <property type="term" value="F:protein N-terminal-serine acetyltransferase activity"/>
    <property type="evidence" value="ECO:0007669"/>
    <property type="project" value="TreeGrafter"/>
</dbReference>
<accession>A0A5B8JJ04</accession>
<dbReference type="OrthoDB" id="4543915at2"/>
<dbReference type="PANTHER" id="PTHR43441">
    <property type="entry name" value="RIBOSOMAL-PROTEIN-SERINE ACETYLTRANSFERASE"/>
    <property type="match status" value="1"/>
</dbReference>
<dbReference type="SUPFAM" id="SSF55729">
    <property type="entry name" value="Acyl-CoA N-acyltransferases (Nat)"/>
    <property type="match status" value="1"/>
</dbReference>
<keyword evidence="2" id="KW-0808">Transferase</keyword>
<organism evidence="2 3">
    <name type="scientific">Streptomyces qinzhouensis</name>
    <dbReference type="NCBI Taxonomy" id="2599401"/>
    <lineage>
        <taxon>Bacteria</taxon>
        <taxon>Bacillati</taxon>
        <taxon>Actinomycetota</taxon>
        <taxon>Actinomycetes</taxon>
        <taxon>Kitasatosporales</taxon>
        <taxon>Streptomycetaceae</taxon>
        <taxon>Streptomyces</taxon>
    </lineage>
</organism>
<evidence type="ECO:0000313" key="3">
    <source>
        <dbReference type="Proteomes" id="UP000320580"/>
    </source>
</evidence>
<protein>
    <submittedName>
        <fullName evidence="2">GNAT family N-acetyltransferase</fullName>
    </submittedName>
</protein>
<keyword evidence="3" id="KW-1185">Reference proteome</keyword>
<dbReference type="KEGG" id="sqz:FQU76_16285"/>
<dbReference type="GO" id="GO:0008999">
    <property type="term" value="F:protein-N-terminal-alanine acetyltransferase activity"/>
    <property type="evidence" value="ECO:0007669"/>
    <property type="project" value="TreeGrafter"/>
</dbReference>
<dbReference type="InterPro" id="IPR000182">
    <property type="entry name" value="GNAT_dom"/>
</dbReference>
<dbReference type="EMBL" id="CP042266">
    <property type="protein sequence ID" value="QDY77800.1"/>
    <property type="molecule type" value="Genomic_DNA"/>
</dbReference>
<dbReference type="PROSITE" id="PS51186">
    <property type="entry name" value="GNAT"/>
    <property type="match status" value="1"/>
</dbReference>
<dbReference type="PANTHER" id="PTHR43441:SF6">
    <property type="entry name" value="N-ACETYLTRANSFERASE DOMAIN-CONTAINING PROTEIN"/>
    <property type="match status" value="1"/>
</dbReference>
<evidence type="ECO:0000259" key="1">
    <source>
        <dbReference type="PROSITE" id="PS51186"/>
    </source>
</evidence>
<dbReference type="InterPro" id="IPR051908">
    <property type="entry name" value="Ribosomal_N-acetyltransferase"/>
</dbReference>